<sequence>MPAIITGRLFSGPRHGQEIEERDLAQSHCSKLQQLRQVSNDPIKMDVVDGLEKKNIRTIEPLGNFHLAFKNAEVEEASSNQTPSDDFQSLLRERGIKRLVVIGDSLSDSDGRMCSKTMGLLPSSTAYYQGRFTNGFTWPEFLASPSFMDTTLVNMAEGGAVASRHSISPAFLFVSNMARQIKGVRFQESDIVFLALGSNDYMTFGKTNIAKVISTHDKNIKKLISAGVKHIIVVGVPDLSKTVYAHSQDRAPDYRPRMEELSTNHNIQLREKISQLQNEYASIGLFIRFFDIQARFEELTDLAKQTGYETTKNFCEGYINLKDWAKITSESKLNTDHHYIFHDQVHPSQEVHQILASRMFNFIRDELKKVWTT</sequence>
<evidence type="ECO:0000256" key="1">
    <source>
        <dbReference type="ARBA" id="ARBA00022801"/>
    </source>
</evidence>
<organism evidence="2 3">
    <name type="scientific">Chromobacterium amazonense</name>
    <dbReference type="NCBI Taxonomy" id="1382803"/>
    <lineage>
        <taxon>Bacteria</taxon>
        <taxon>Pseudomonadati</taxon>
        <taxon>Pseudomonadota</taxon>
        <taxon>Betaproteobacteria</taxon>
        <taxon>Neisseriales</taxon>
        <taxon>Chromobacteriaceae</taxon>
        <taxon>Chromobacterium</taxon>
    </lineage>
</organism>
<keyword evidence="1 2" id="KW-0378">Hydrolase</keyword>
<evidence type="ECO:0000313" key="2">
    <source>
        <dbReference type="EMBL" id="MEJ8674076.1"/>
    </source>
</evidence>
<dbReference type="EMBL" id="JAVFJF020000006">
    <property type="protein sequence ID" value="MEJ8674076.1"/>
    <property type="molecule type" value="Genomic_DNA"/>
</dbReference>
<dbReference type="RefSeq" id="WP_307910264.1">
    <property type="nucleotide sequence ID" value="NZ_JAVFJF020000006.1"/>
</dbReference>
<dbReference type="GO" id="GO:0016787">
    <property type="term" value="F:hydrolase activity"/>
    <property type="evidence" value="ECO:0007669"/>
    <property type="project" value="UniProtKB-KW"/>
</dbReference>
<dbReference type="SUPFAM" id="SSF52266">
    <property type="entry name" value="SGNH hydrolase"/>
    <property type="match status" value="1"/>
</dbReference>
<dbReference type="CDD" id="cd01846">
    <property type="entry name" value="fatty_acyltransferase_like"/>
    <property type="match status" value="1"/>
</dbReference>
<dbReference type="InterPro" id="IPR001087">
    <property type="entry name" value="GDSL"/>
</dbReference>
<dbReference type="Pfam" id="PF00657">
    <property type="entry name" value="Lipase_GDSL"/>
    <property type="match status" value="1"/>
</dbReference>
<comment type="caution">
    <text evidence="2">The sequence shown here is derived from an EMBL/GenBank/DDBJ whole genome shotgun (WGS) entry which is preliminary data.</text>
</comment>
<dbReference type="Proteomes" id="UP001224516">
    <property type="component" value="Unassembled WGS sequence"/>
</dbReference>
<dbReference type="InterPro" id="IPR036514">
    <property type="entry name" value="SGNH_hydro_sf"/>
</dbReference>
<dbReference type="InterPro" id="IPR051058">
    <property type="entry name" value="GDSL_Est/Lipase"/>
</dbReference>
<dbReference type="PANTHER" id="PTHR45648">
    <property type="entry name" value="GDSL LIPASE/ACYLHYDROLASE FAMILY PROTEIN (AFU_ORTHOLOGUE AFUA_4G14700)"/>
    <property type="match status" value="1"/>
</dbReference>
<name>A0ABU8UYU9_9NEIS</name>
<reference evidence="2 3" key="1">
    <citation type="submission" date="2023-12" db="EMBL/GenBank/DDBJ databases">
        <title>Evaluation and characterization of a potential secondary metabolite violacein from indigenous Chromobacterium amazonense SAM215.</title>
        <authorList>
            <person name="Tarafdar M.R."/>
            <person name="Abedin S.M."/>
            <person name="Atiqua A."/>
            <person name="Saha A."/>
            <person name="Khan S.N."/>
        </authorList>
    </citation>
    <scope>NUCLEOTIDE SEQUENCE [LARGE SCALE GENOMIC DNA]</scope>
    <source>
        <strain evidence="2 3">SAM215</strain>
    </source>
</reference>
<gene>
    <name evidence="2" type="ORF">QCL97_005000</name>
</gene>
<protein>
    <submittedName>
        <fullName evidence="2">SGNH/GDSL hydrolase family protein</fullName>
    </submittedName>
</protein>
<keyword evidence="3" id="KW-1185">Reference proteome</keyword>
<evidence type="ECO:0000313" key="3">
    <source>
        <dbReference type="Proteomes" id="UP001224516"/>
    </source>
</evidence>
<dbReference type="Gene3D" id="3.40.50.1110">
    <property type="entry name" value="SGNH hydrolase"/>
    <property type="match status" value="1"/>
</dbReference>
<accession>A0ABU8UYU9</accession>
<proteinExistence type="predicted"/>
<dbReference type="PANTHER" id="PTHR45648:SF5">
    <property type="entry name" value="OS04G0577300 PROTEIN"/>
    <property type="match status" value="1"/>
</dbReference>